<evidence type="ECO:0000313" key="1">
    <source>
        <dbReference type="EMBL" id="MYD91558.1"/>
    </source>
</evidence>
<protein>
    <submittedName>
        <fullName evidence="1">Transposase</fullName>
    </submittedName>
</protein>
<organism evidence="1">
    <name type="scientific">Caldilineaceae bacterium SB0662_bin_9</name>
    <dbReference type="NCBI Taxonomy" id="2605258"/>
    <lineage>
        <taxon>Bacteria</taxon>
        <taxon>Bacillati</taxon>
        <taxon>Chloroflexota</taxon>
        <taxon>Caldilineae</taxon>
        <taxon>Caldilineales</taxon>
        <taxon>Caldilineaceae</taxon>
    </lineage>
</organism>
<accession>A0A6B1DWE3</accession>
<reference evidence="1" key="1">
    <citation type="submission" date="2019-09" db="EMBL/GenBank/DDBJ databases">
        <title>Characterisation of the sponge microbiome using genome-centric metagenomics.</title>
        <authorList>
            <person name="Engelberts J.P."/>
            <person name="Robbins S.J."/>
            <person name="De Goeij J.M."/>
            <person name="Aranda M."/>
            <person name="Bell S.C."/>
            <person name="Webster N.S."/>
        </authorList>
    </citation>
    <scope>NUCLEOTIDE SEQUENCE</scope>
    <source>
        <strain evidence="1">SB0662_bin_9</strain>
    </source>
</reference>
<dbReference type="EMBL" id="VXPY01000101">
    <property type="protein sequence ID" value="MYD91558.1"/>
    <property type="molecule type" value="Genomic_DNA"/>
</dbReference>
<gene>
    <name evidence="1" type="ORF">F4Y08_14720</name>
</gene>
<proteinExistence type="predicted"/>
<sequence>MRNDGDGLSADIPFRIKPELALEMLNALVAEGTLPLRWVTCDEGFGPATSRKALSLTLAIEKRARASRAAWRSSSRVQVRAASTALTWKWWRAGGGRAWQAASPRCCLASRKLNSIWKRSR</sequence>
<comment type="caution">
    <text evidence="1">The sequence shown here is derived from an EMBL/GenBank/DDBJ whole genome shotgun (WGS) entry which is preliminary data.</text>
</comment>
<name>A0A6B1DWE3_9CHLR</name>
<dbReference type="AlphaFoldDB" id="A0A6B1DWE3"/>